<dbReference type="CDD" id="cd02165">
    <property type="entry name" value="NMNAT"/>
    <property type="match status" value="1"/>
</dbReference>
<comment type="caution">
    <text evidence="13">The sequence shown here is derived from an EMBL/GenBank/DDBJ whole genome shotgun (WGS) entry which is preliminary data.</text>
</comment>
<dbReference type="InterPro" id="IPR014729">
    <property type="entry name" value="Rossmann-like_a/b/a_fold"/>
</dbReference>
<dbReference type="Proteomes" id="UP000051213">
    <property type="component" value="Unassembled WGS sequence"/>
</dbReference>
<keyword evidence="8 11" id="KW-0067">ATP-binding</keyword>
<evidence type="ECO:0000256" key="7">
    <source>
        <dbReference type="ARBA" id="ARBA00022741"/>
    </source>
</evidence>
<dbReference type="GO" id="GO:0004515">
    <property type="term" value="F:nicotinate-nucleotide adenylyltransferase activity"/>
    <property type="evidence" value="ECO:0007669"/>
    <property type="project" value="UniProtKB-UniRule"/>
</dbReference>
<dbReference type="SUPFAM" id="SSF52374">
    <property type="entry name" value="Nucleotidylyl transferase"/>
    <property type="match status" value="1"/>
</dbReference>
<feature type="domain" description="Cytidyltransferase-like" evidence="12">
    <location>
        <begin position="12"/>
        <end position="191"/>
    </location>
</feature>
<evidence type="ECO:0000256" key="6">
    <source>
        <dbReference type="ARBA" id="ARBA00022695"/>
    </source>
</evidence>
<comment type="catalytic activity">
    <reaction evidence="10 11">
        <text>nicotinate beta-D-ribonucleotide + ATP + H(+) = deamido-NAD(+) + diphosphate</text>
        <dbReference type="Rhea" id="RHEA:22860"/>
        <dbReference type="ChEBI" id="CHEBI:15378"/>
        <dbReference type="ChEBI" id="CHEBI:30616"/>
        <dbReference type="ChEBI" id="CHEBI:33019"/>
        <dbReference type="ChEBI" id="CHEBI:57502"/>
        <dbReference type="ChEBI" id="CHEBI:58437"/>
        <dbReference type="EC" id="2.7.7.18"/>
    </reaction>
</comment>
<dbReference type="GO" id="GO:0005524">
    <property type="term" value="F:ATP binding"/>
    <property type="evidence" value="ECO:0007669"/>
    <property type="project" value="UniProtKB-KW"/>
</dbReference>
<dbReference type="NCBIfam" id="NF000839">
    <property type="entry name" value="PRK00071.1-1"/>
    <property type="match status" value="1"/>
</dbReference>
<dbReference type="EMBL" id="LICA01000118">
    <property type="protein sequence ID" value="KRO94976.1"/>
    <property type="molecule type" value="Genomic_DNA"/>
</dbReference>
<dbReference type="HAMAP" id="MF_00244">
    <property type="entry name" value="NaMN_adenylyltr"/>
    <property type="match status" value="1"/>
</dbReference>
<evidence type="ECO:0000259" key="12">
    <source>
        <dbReference type="Pfam" id="PF01467"/>
    </source>
</evidence>
<dbReference type="InterPro" id="IPR005248">
    <property type="entry name" value="NadD/NMNAT"/>
</dbReference>
<reference evidence="13 14" key="1">
    <citation type="submission" date="2015-10" db="EMBL/GenBank/DDBJ databases">
        <title>Metagenome-Assembled Genomes uncover a global brackish microbiome.</title>
        <authorList>
            <person name="Hugerth L.W."/>
            <person name="Larsson J."/>
            <person name="Alneberg J."/>
            <person name="Lindh M.V."/>
            <person name="Legrand C."/>
            <person name="Pinhassi J."/>
            <person name="Andersson A.F."/>
        </authorList>
    </citation>
    <scope>NUCLEOTIDE SEQUENCE [LARGE SCALE GENOMIC DNA]</scope>
    <source>
        <strain evidence="13">BACL26 MAG-121220-bin70</strain>
    </source>
</reference>
<dbReference type="NCBIfam" id="TIGR00482">
    <property type="entry name" value="nicotinate (nicotinamide) nucleotide adenylyltransferase"/>
    <property type="match status" value="1"/>
</dbReference>
<name>A0A0R2UCT7_9GAMM</name>
<comment type="similarity">
    <text evidence="3 11">Belongs to the NadD family.</text>
</comment>
<keyword evidence="5 11" id="KW-0808">Transferase</keyword>
<evidence type="ECO:0000256" key="9">
    <source>
        <dbReference type="ARBA" id="ARBA00023027"/>
    </source>
</evidence>
<evidence type="ECO:0000313" key="14">
    <source>
        <dbReference type="Proteomes" id="UP000051213"/>
    </source>
</evidence>
<evidence type="ECO:0000256" key="11">
    <source>
        <dbReference type="HAMAP-Rule" id="MF_00244"/>
    </source>
</evidence>
<comment type="function">
    <text evidence="1 11">Catalyzes the reversible adenylation of nicotinate mononucleotide (NaMN) to nicotinic acid adenine dinucleotide (NaAD).</text>
</comment>
<evidence type="ECO:0000256" key="8">
    <source>
        <dbReference type="ARBA" id="ARBA00022840"/>
    </source>
</evidence>
<organism evidence="13 14">
    <name type="scientific">SAR92 bacterium BACL26 MAG-121220-bin70</name>
    <dbReference type="NCBI Taxonomy" id="1655626"/>
    <lineage>
        <taxon>Bacteria</taxon>
        <taxon>Pseudomonadati</taxon>
        <taxon>Pseudomonadota</taxon>
        <taxon>Gammaproteobacteria</taxon>
        <taxon>Cellvibrionales</taxon>
        <taxon>Porticoccaceae</taxon>
        <taxon>SAR92 clade</taxon>
    </lineage>
</organism>
<dbReference type="PANTHER" id="PTHR39321">
    <property type="entry name" value="NICOTINATE-NUCLEOTIDE ADENYLYLTRANSFERASE-RELATED"/>
    <property type="match status" value="1"/>
</dbReference>
<evidence type="ECO:0000256" key="10">
    <source>
        <dbReference type="ARBA" id="ARBA00048721"/>
    </source>
</evidence>
<dbReference type="PANTHER" id="PTHR39321:SF3">
    <property type="entry name" value="PHOSPHOPANTETHEINE ADENYLYLTRANSFERASE"/>
    <property type="match status" value="1"/>
</dbReference>
<proteinExistence type="inferred from homology"/>
<evidence type="ECO:0000256" key="1">
    <source>
        <dbReference type="ARBA" id="ARBA00002324"/>
    </source>
</evidence>
<evidence type="ECO:0000256" key="4">
    <source>
        <dbReference type="ARBA" id="ARBA00022642"/>
    </source>
</evidence>
<keyword evidence="9 11" id="KW-0520">NAD</keyword>
<dbReference type="Gene3D" id="3.40.50.620">
    <property type="entry name" value="HUPs"/>
    <property type="match status" value="1"/>
</dbReference>
<dbReference type="EC" id="2.7.7.18" evidence="11"/>
<dbReference type="UniPathway" id="UPA00253">
    <property type="reaction ID" value="UER00332"/>
</dbReference>
<dbReference type="NCBIfam" id="NF000840">
    <property type="entry name" value="PRK00071.1-3"/>
    <property type="match status" value="1"/>
</dbReference>
<dbReference type="InterPro" id="IPR004821">
    <property type="entry name" value="Cyt_trans-like"/>
</dbReference>
<evidence type="ECO:0000256" key="5">
    <source>
        <dbReference type="ARBA" id="ARBA00022679"/>
    </source>
</evidence>
<keyword evidence="4 11" id="KW-0662">Pyridine nucleotide biosynthesis</keyword>
<dbReference type="AlphaFoldDB" id="A0A0R2UCT7"/>
<evidence type="ECO:0000313" key="13">
    <source>
        <dbReference type="EMBL" id="KRO94976.1"/>
    </source>
</evidence>
<gene>
    <name evidence="11" type="primary">nadD</name>
    <name evidence="13" type="ORF">ABS24_03505</name>
</gene>
<comment type="pathway">
    <text evidence="2 11">Cofactor biosynthesis; NAD(+) biosynthesis; deamido-NAD(+) from nicotinate D-ribonucleotide: step 1/1.</text>
</comment>
<keyword evidence="7 11" id="KW-0547">Nucleotide-binding</keyword>
<dbReference type="NCBIfam" id="TIGR00125">
    <property type="entry name" value="cyt_tran_rel"/>
    <property type="match status" value="1"/>
</dbReference>
<accession>A0A0R2UCT7</accession>
<keyword evidence="6 11" id="KW-0548">Nucleotidyltransferase</keyword>
<dbReference type="Pfam" id="PF01467">
    <property type="entry name" value="CTP_transf_like"/>
    <property type="match status" value="1"/>
</dbReference>
<evidence type="ECO:0000256" key="3">
    <source>
        <dbReference type="ARBA" id="ARBA00009014"/>
    </source>
</evidence>
<sequence length="218" mass="24684">MDKFGNNMAVAIFGGTFDPIHNGHLTIASELAQLLDVNEVRMVPCAYPSHRGEPNVLTKHRLAMLSAALNDDDWPLIVDDIELRRSAPSYSIDTVKLLRKEIGADIPLFMCIGMDALRKLDSWYQWDQILDFCHIAVSSRPGYELPEEGSLSEWITRHRSDDLSEMKKTPSGHVYLCDLSMLDISSTNIRAKIGKGDNRDLMMPDSVISYIQKNRLYE</sequence>
<protein>
    <recommendedName>
        <fullName evidence="11">Probable nicotinate-nucleotide adenylyltransferase</fullName>
        <ecNumber evidence="11">2.7.7.18</ecNumber>
    </recommendedName>
    <alternativeName>
        <fullName evidence="11">Deamido-NAD(+) diphosphorylase</fullName>
    </alternativeName>
    <alternativeName>
        <fullName evidence="11">Deamido-NAD(+) pyrophosphorylase</fullName>
    </alternativeName>
    <alternativeName>
        <fullName evidence="11">Nicotinate mononucleotide adenylyltransferase</fullName>
        <shortName evidence="11">NaMN adenylyltransferase</shortName>
    </alternativeName>
</protein>
<dbReference type="GO" id="GO:0009435">
    <property type="term" value="P:NAD+ biosynthetic process"/>
    <property type="evidence" value="ECO:0007669"/>
    <property type="project" value="UniProtKB-UniRule"/>
</dbReference>
<evidence type="ECO:0000256" key="2">
    <source>
        <dbReference type="ARBA" id="ARBA00005019"/>
    </source>
</evidence>